<sequence>MRVCFLFLLLRVLFFVSFVNSFRMFVQLLSCDQTLNSVRLPPPAFHLLPLIDIPTPFIYFISFDELQLSYHFFQRFQRGSRSGSIRPAVLFAVLCFTLSLKINVLFSCFS</sequence>
<reference evidence="2" key="1">
    <citation type="submission" date="2018-01" db="EMBL/GenBank/DDBJ databases">
        <title>An insight into the sialome of Amazonian anophelines.</title>
        <authorList>
            <person name="Ribeiro J.M."/>
            <person name="Scarpassa V."/>
            <person name="Calvo E."/>
        </authorList>
    </citation>
    <scope>NUCLEOTIDE SEQUENCE</scope>
    <source>
        <tissue evidence="2">Salivary glands</tissue>
    </source>
</reference>
<keyword evidence="1" id="KW-0812">Transmembrane</keyword>
<protein>
    <submittedName>
        <fullName evidence="2">Putative secreted peptide</fullName>
    </submittedName>
</protein>
<feature type="transmembrane region" description="Helical" evidence="1">
    <location>
        <begin position="45"/>
        <end position="63"/>
    </location>
</feature>
<dbReference type="AlphaFoldDB" id="A0A2M3ZP39"/>
<organism evidence="2">
    <name type="scientific">Anopheles braziliensis</name>
    <dbReference type="NCBI Taxonomy" id="58242"/>
    <lineage>
        <taxon>Eukaryota</taxon>
        <taxon>Metazoa</taxon>
        <taxon>Ecdysozoa</taxon>
        <taxon>Arthropoda</taxon>
        <taxon>Hexapoda</taxon>
        <taxon>Insecta</taxon>
        <taxon>Pterygota</taxon>
        <taxon>Neoptera</taxon>
        <taxon>Endopterygota</taxon>
        <taxon>Diptera</taxon>
        <taxon>Nematocera</taxon>
        <taxon>Culicoidea</taxon>
        <taxon>Culicidae</taxon>
        <taxon>Anophelinae</taxon>
        <taxon>Anopheles</taxon>
    </lineage>
</organism>
<evidence type="ECO:0000313" key="2">
    <source>
        <dbReference type="EMBL" id="MBW30263.1"/>
    </source>
</evidence>
<keyword evidence="1" id="KW-1133">Transmembrane helix</keyword>
<feature type="transmembrane region" description="Helical" evidence="1">
    <location>
        <begin position="84"/>
        <end position="106"/>
    </location>
</feature>
<evidence type="ECO:0000256" key="1">
    <source>
        <dbReference type="SAM" id="Phobius"/>
    </source>
</evidence>
<name>A0A2M3ZP39_9DIPT</name>
<proteinExistence type="predicted"/>
<keyword evidence="1" id="KW-0472">Membrane</keyword>
<dbReference type="EMBL" id="GGFM01009512">
    <property type="protein sequence ID" value="MBW30263.1"/>
    <property type="molecule type" value="Transcribed_RNA"/>
</dbReference>
<accession>A0A2M3ZP39</accession>